<accession>A0ABX2B2Q4</accession>
<evidence type="ECO:0000313" key="1">
    <source>
        <dbReference type="EMBL" id="NPE25809.1"/>
    </source>
</evidence>
<reference evidence="1 2" key="1">
    <citation type="submission" date="2020-05" db="EMBL/GenBank/DDBJ databases">
        <title>Distinct polysaccharide utilization as determinants for interspecies competition between intestinal Prevotella spp.</title>
        <authorList>
            <person name="Galvez E.J.C."/>
            <person name="Iljazovic A."/>
            <person name="Strowig T."/>
        </authorList>
    </citation>
    <scope>NUCLEOTIDE SEQUENCE [LARGE SCALE GENOMIC DNA]</scope>
    <source>
        <strain evidence="1 2">PCHR</strain>
    </source>
</reference>
<keyword evidence="2" id="KW-1185">Reference proteome</keyword>
<dbReference type="EMBL" id="JABKKJ010000018">
    <property type="protein sequence ID" value="NPE25809.1"/>
    <property type="molecule type" value="Genomic_DNA"/>
</dbReference>
<protein>
    <submittedName>
        <fullName evidence="1">DUF4465 domain-containing protein</fullName>
    </submittedName>
</protein>
<organism evidence="1 2">
    <name type="scientific">Xylanibacter caecicola</name>
    <dbReference type="NCBI Taxonomy" id="2736294"/>
    <lineage>
        <taxon>Bacteria</taxon>
        <taxon>Pseudomonadati</taxon>
        <taxon>Bacteroidota</taxon>
        <taxon>Bacteroidia</taxon>
        <taxon>Bacteroidales</taxon>
        <taxon>Prevotellaceae</taxon>
        <taxon>Xylanibacter</taxon>
    </lineage>
</organism>
<gene>
    <name evidence="1" type="ORF">HPS54_09825</name>
</gene>
<proteinExistence type="predicted"/>
<name>A0ABX2B2Q4_9BACT</name>
<dbReference type="Pfam" id="PF14717">
    <property type="entry name" value="DUF4465"/>
    <property type="match status" value="1"/>
</dbReference>
<evidence type="ECO:0000313" key="2">
    <source>
        <dbReference type="Proteomes" id="UP000820977"/>
    </source>
</evidence>
<sequence>MRKLLLSVLLGGTLCINAQENYELRVLTFEDKDYKGDINFAGGTDWSSLISEPQYGGTMLYGESGMGVTSEEEAYKWSDDNSTWLSNILSEGYGSWCYWSGGHAISNYGTSNIESYGDFMSQLTVYNKDAGDDVSRKGNGHNGSDNFAMHFGYADNSGYGLGEEALPALKFSDGTARVVDHMYVTNSTYALNCYVNGNSLTANIGPDDWVKIVATGYNGDEKTGTAEIYLCNGPENIIMDWTKFELSSLGEVTKITFNITGSSDNGYGFSQPAYFAYDDVAVRFPKSNTTDINEITSSTKTQKEDVYDLQGRRVNNPRHGLYIKNGRKVLMK</sequence>
<dbReference type="Gene3D" id="2.60.120.1350">
    <property type="entry name" value="Protein of unknown function DUF4465"/>
    <property type="match status" value="1"/>
</dbReference>
<comment type="caution">
    <text evidence="1">The sequence shown here is derived from an EMBL/GenBank/DDBJ whole genome shotgun (WGS) entry which is preliminary data.</text>
</comment>
<dbReference type="Proteomes" id="UP000820977">
    <property type="component" value="Unassembled WGS sequence"/>
</dbReference>
<dbReference type="RefSeq" id="WP_172345275.1">
    <property type="nucleotide sequence ID" value="NZ_CASYYZ010000038.1"/>
</dbReference>
<dbReference type="InterPro" id="IPR027828">
    <property type="entry name" value="DUF4465"/>
</dbReference>